<evidence type="ECO:0000313" key="2">
    <source>
        <dbReference type="Proteomes" id="UP000507222"/>
    </source>
</evidence>
<accession>A0A6J5VDF3</accession>
<protein>
    <submittedName>
        <fullName evidence="1">Uncharacterized protein</fullName>
    </submittedName>
</protein>
<proteinExistence type="predicted"/>
<dbReference type="EMBL" id="CAEKDK010000007">
    <property type="protein sequence ID" value="CAB4286966.1"/>
    <property type="molecule type" value="Genomic_DNA"/>
</dbReference>
<gene>
    <name evidence="1" type="ORF">CURHAP_LOCUS44758</name>
</gene>
<dbReference type="Proteomes" id="UP000507222">
    <property type="component" value="Unassembled WGS sequence"/>
</dbReference>
<dbReference type="AlphaFoldDB" id="A0A6J5VDF3"/>
<name>A0A6J5VDF3_PRUAR</name>
<sequence length="93" mass="10439">MNLNLNLRVRRGIVAVAEIEGLGCEGNNRRRVWKRTTGYRLSVVKMVRYLILKLGFGWVSDEDDEEDLQHTGGCDCQATAVSKPLNSSPCCRV</sequence>
<organism evidence="1 2">
    <name type="scientific">Prunus armeniaca</name>
    <name type="common">Apricot</name>
    <name type="synonym">Armeniaca vulgaris</name>
    <dbReference type="NCBI Taxonomy" id="36596"/>
    <lineage>
        <taxon>Eukaryota</taxon>
        <taxon>Viridiplantae</taxon>
        <taxon>Streptophyta</taxon>
        <taxon>Embryophyta</taxon>
        <taxon>Tracheophyta</taxon>
        <taxon>Spermatophyta</taxon>
        <taxon>Magnoliopsida</taxon>
        <taxon>eudicotyledons</taxon>
        <taxon>Gunneridae</taxon>
        <taxon>Pentapetalae</taxon>
        <taxon>rosids</taxon>
        <taxon>fabids</taxon>
        <taxon>Rosales</taxon>
        <taxon>Rosaceae</taxon>
        <taxon>Amygdaloideae</taxon>
        <taxon>Amygdaleae</taxon>
        <taxon>Prunus</taxon>
    </lineage>
</organism>
<reference evidence="1 2" key="1">
    <citation type="submission" date="2020-05" db="EMBL/GenBank/DDBJ databases">
        <authorList>
            <person name="Campoy J."/>
            <person name="Schneeberger K."/>
            <person name="Spophaly S."/>
        </authorList>
    </citation>
    <scope>NUCLEOTIDE SEQUENCE [LARGE SCALE GENOMIC DNA]</scope>
    <source>
        <strain evidence="1">PruArmRojPasFocal</strain>
    </source>
</reference>
<evidence type="ECO:0000313" key="1">
    <source>
        <dbReference type="EMBL" id="CAB4286966.1"/>
    </source>
</evidence>